<dbReference type="Proteomes" id="UP000054516">
    <property type="component" value="Unassembled WGS sequence"/>
</dbReference>
<name>A0A1S8A843_ROSNE</name>
<dbReference type="AlphaFoldDB" id="A0A1S8A843"/>
<evidence type="ECO:0000313" key="1">
    <source>
        <dbReference type="EMBL" id="GAW26227.1"/>
    </source>
</evidence>
<sequence>MYRHLGFRYAMSERSDTIHSVTLKPEWETRDTCLICPMMILRKGDDSGDEWP</sequence>
<accession>A0A1S8A843</accession>
<proteinExistence type="predicted"/>
<dbReference type="EMBL" id="DF977470">
    <property type="protein sequence ID" value="GAW26227.1"/>
    <property type="molecule type" value="Genomic_DNA"/>
</dbReference>
<organism evidence="1">
    <name type="scientific">Rosellinia necatrix</name>
    <name type="common">White root-rot fungus</name>
    <dbReference type="NCBI Taxonomy" id="77044"/>
    <lineage>
        <taxon>Eukaryota</taxon>
        <taxon>Fungi</taxon>
        <taxon>Dikarya</taxon>
        <taxon>Ascomycota</taxon>
        <taxon>Pezizomycotina</taxon>
        <taxon>Sordariomycetes</taxon>
        <taxon>Xylariomycetidae</taxon>
        <taxon>Xylariales</taxon>
        <taxon>Xylariaceae</taxon>
        <taxon>Rosellinia</taxon>
    </lineage>
</organism>
<protein>
    <submittedName>
        <fullName evidence="1">Uncharacterized protein</fullName>
    </submittedName>
</protein>
<gene>
    <name evidence="1" type="ORF">SAMD00023353_2500240</name>
</gene>
<evidence type="ECO:0000313" key="2">
    <source>
        <dbReference type="Proteomes" id="UP000054516"/>
    </source>
</evidence>
<keyword evidence="2" id="KW-1185">Reference proteome</keyword>
<reference evidence="1" key="1">
    <citation type="submission" date="2016-03" db="EMBL/GenBank/DDBJ databases">
        <title>Draft genome sequence of Rosellinia necatrix.</title>
        <authorList>
            <person name="Kanematsu S."/>
        </authorList>
    </citation>
    <scope>NUCLEOTIDE SEQUENCE [LARGE SCALE GENOMIC DNA]</scope>
    <source>
        <strain evidence="1">W97</strain>
    </source>
</reference>